<evidence type="ECO:0000313" key="8">
    <source>
        <dbReference type="Proteomes" id="UP000248483"/>
    </source>
</evidence>
<dbReference type="SMART" id="SM00355">
    <property type="entry name" value="ZnF_C2H2"/>
    <property type="match status" value="4"/>
</dbReference>
<dbReference type="PROSITE" id="PS00028">
    <property type="entry name" value="ZINC_FINGER_C2H2_1"/>
    <property type="match status" value="3"/>
</dbReference>
<feature type="region of interest" description="Disordered" evidence="6">
    <location>
        <begin position="151"/>
        <end position="171"/>
    </location>
</feature>
<feature type="compositionally biased region" description="Basic and acidic residues" evidence="6">
    <location>
        <begin position="16"/>
        <end position="35"/>
    </location>
</feature>
<dbReference type="Proteomes" id="UP000248483">
    <property type="component" value="Unplaced"/>
</dbReference>
<sequence length="232" mass="25503">MSPGRRQAKAGVSVTMEDRHPKETMEQQDSSKERSPQSPGGDIYSVKLPETTRNTPGVDQVGLIAHCAEEAHIPWGISVIRKDLLQDLGCGHLGALQCTRCLITFADSKFQERHMKREHPADFVAQKLQGVLFICFTCARSFPSSKALITHQRSHGPAARPSQPAAPTTMPPTFPCPDCGKTFGQAASLRRHRQAHEAHPLPGPFACTECGQDFAQEAGLHQHYIRHARGEL</sequence>
<dbReference type="RefSeq" id="XP_022441196.1">
    <property type="nucleotide sequence ID" value="XM_022585488.2"/>
</dbReference>
<dbReference type="FunCoup" id="A0A2Y9P7H5">
    <property type="interactions" value="448"/>
</dbReference>
<dbReference type="FunFam" id="3.30.160.60:FF:001317">
    <property type="entry name" value="zinc finger protein 576 isoform X2"/>
    <property type="match status" value="1"/>
</dbReference>
<gene>
    <name evidence="9" type="primary">ZNF576</name>
</gene>
<evidence type="ECO:0000256" key="4">
    <source>
        <dbReference type="ARBA" id="ARBA00022833"/>
    </source>
</evidence>
<dbReference type="InParanoid" id="A0A2Y9P7H5"/>
<dbReference type="CTD" id="79177"/>
<protein>
    <submittedName>
        <fullName evidence="9">Zinc finger protein 576 isoform X1</fullName>
    </submittedName>
</protein>
<evidence type="ECO:0000256" key="3">
    <source>
        <dbReference type="ARBA" id="ARBA00022771"/>
    </source>
</evidence>
<proteinExistence type="predicted"/>
<keyword evidence="2" id="KW-0677">Repeat</keyword>
<evidence type="ECO:0000256" key="6">
    <source>
        <dbReference type="SAM" id="MobiDB-lite"/>
    </source>
</evidence>
<dbReference type="Gene3D" id="3.30.160.60">
    <property type="entry name" value="Classic Zinc Finger"/>
    <property type="match status" value="2"/>
</dbReference>
<evidence type="ECO:0000256" key="1">
    <source>
        <dbReference type="ARBA" id="ARBA00022723"/>
    </source>
</evidence>
<evidence type="ECO:0000256" key="5">
    <source>
        <dbReference type="PROSITE-ProRule" id="PRU00042"/>
    </source>
</evidence>
<keyword evidence="3 5" id="KW-0863">Zinc-finger</keyword>
<dbReference type="SUPFAM" id="SSF57667">
    <property type="entry name" value="beta-beta-alpha zinc fingers"/>
    <property type="match status" value="1"/>
</dbReference>
<evidence type="ECO:0000259" key="7">
    <source>
        <dbReference type="PROSITE" id="PS50157"/>
    </source>
</evidence>
<feature type="domain" description="C2H2-type" evidence="7">
    <location>
        <begin position="174"/>
        <end position="204"/>
    </location>
</feature>
<dbReference type="GeneID" id="111180786"/>
<feature type="region of interest" description="Disordered" evidence="6">
    <location>
        <begin position="1"/>
        <end position="55"/>
    </location>
</feature>
<keyword evidence="4" id="KW-0862">Zinc</keyword>
<dbReference type="PROSITE" id="PS50157">
    <property type="entry name" value="ZINC_FINGER_C2H2_2"/>
    <property type="match status" value="3"/>
</dbReference>
<organism evidence="8 9">
    <name type="scientific">Delphinapterus leucas</name>
    <name type="common">Beluga whale</name>
    <dbReference type="NCBI Taxonomy" id="9749"/>
    <lineage>
        <taxon>Eukaryota</taxon>
        <taxon>Metazoa</taxon>
        <taxon>Chordata</taxon>
        <taxon>Craniata</taxon>
        <taxon>Vertebrata</taxon>
        <taxon>Euteleostomi</taxon>
        <taxon>Mammalia</taxon>
        <taxon>Eutheria</taxon>
        <taxon>Laurasiatheria</taxon>
        <taxon>Artiodactyla</taxon>
        <taxon>Whippomorpha</taxon>
        <taxon>Cetacea</taxon>
        <taxon>Odontoceti</taxon>
        <taxon>Monodontidae</taxon>
        <taxon>Delphinapterus</taxon>
    </lineage>
</organism>
<name>A0A2Y9P7H5_DELLE</name>
<dbReference type="GO" id="GO:0008270">
    <property type="term" value="F:zinc ion binding"/>
    <property type="evidence" value="ECO:0007669"/>
    <property type="project" value="UniProtKB-KW"/>
</dbReference>
<keyword evidence="1" id="KW-0479">Metal-binding</keyword>
<evidence type="ECO:0000256" key="2">
    <source>
        <dbReference type="ARBA" id="ARBA00022737"/>
    </source>
</evidence>
<feature type="domain" description="C2H2-type" evidence="7">
    <location>
        <begin position="205"/>
        <end position="232"/>
    </location>
</feature>
<reference evidence="9" key="1">
    <citation type="submission" date="2025-08" db="UniProtKB">
        <authorList>
            <consortium name="RefSeq"/>
        </authorList>
    </citation>
    <scope>IDENTIFICATION</scope>
    <source>
        <tissue evidence="9">Blood</tissue>
    </source>
</reference>
<accession>A0A2Y9P7H5</accession>
<feature type="domain" description="C2H2-type" evidence="7">
    <location>
        <begin position="133"/>
        <end position="155"/>
    </location>
</feature>
<dbReference type="PANTHER" id="PTHR24409">
    <property type="entry name" value="ZINC FINGER PROTEIN 142"/>
    <property type="match status" value="1"/>
</dbReference>
<dbReference type="STRING" id="9749.A0A2Y9P7H5"/>
<keyword evidence="8" id="KW-1185">Reference proteome</keyword>
<dbReference type="InterPro" id="IPR036236">
    <property type="entry name" value="Znf_C2H2_sf"/>
</dbReference>
<dbReference type="InterPro" id="IPR013087">
    <property type="entry name" value="Znf_C2H2_type"/>
</dbReference>
<dbReference type="Pfam" id="PF00096">
    <property type="entry name" value="zf-C2H2"/>
    <property type="match status" value="2"/>
</dbReference>
<dbReference type="KEGG" id="dle:111180786"/>
<dbReference type="Pfam" id="PF13912">
    <property type="entry name" value="zf-C2H2_6"/>
    <property type="match status" value="1"/>
</dbReference>
<evidence type="ECO:0000313" key="9">
    <source>
        <dbReference type="RefSeq" id="XP_022441196.1"/>
    </source>
</evidence>
<dbReference type="AlphaFoldDB" id="A0A2Y9P7H5"/>